<evidence type="ECO:0000313" key="1">
    <source>
        <dbReference type="EMBL" id="SHH69190.1"/>
    </source>
</evidence>
<dbReference type="EMBL" id="FQXU01000003">
    <property type="protein sequence ID" value="SHH69190.1"/>
    <property type="molecule type" value="Genomic_DNA"/>
</dbReference>
<sequence>RDLNVGDNVTVSFTFKYSNLTYNNASRGIRIQGQGNITGWGNGAFNSYAIPVDFNAGSGEVNVSYRMIITSDHLLNSMWYINFRTDYITGGTISLKSLMIEKGNKKTTWTRALEDLDTKISENYSAINQTISGVNTTVGSMQTSISGHETRIGTAEGSINTMKEQIVLKVEKTDIYNIAGLVTKIDDRDASLIYTGTWSKGNDPAHYNTTYSHNSIANTSVKLTFDGVGVRWITSKNTFRGYADVKIDGAIVATNVDTYSATTVSNFVAFEKLGLTYGQHTIEIIVKGTKRAEAASPAVLIDYFEVLKEAQTQIDSAVSSISILSNQISSKVSSSDFGSLITQNVASVKTAIGQIGGNNLVKNGAFDFKMDNWSNVGTPQLVEVVDSTDSGYSKVLKVQVNGVNQGVMQTITRLRIGQTYTVSALINSQSGSGVIQLNNNGSYLSVSDTKNNSWNRYSITFIAVANSVSIQLGRGSTGSNGTYLFAAVKLEEGSNATAWNANPSELKSTSFEITQSYARFTGLDGSYTEFTPGTTGLKWHKNSGDAEGKDYHYLMATGITTISENFDATIQLGDEFKGKNFEVLVSVKSAKAANNASIELFSVAAGGKNIEAGTFRILGYMSSNYNPILNKYTSYIDGYWLLNDNTNLTSYPSFRGSMEISWIAIA</sequence>
<dbReference type="Gene3D" id="2.60.120.260">
    <property type="entry name" value="Galactose-binding domain-like"/>
    <property type="match status" value="2"/>
</dbReference>
<proteinExistence type="predicted"/>
<dbReference type="Proteomes" id="UP000184241">
    <property type="component" value="Unassembled WGS sequence"/>
</dbReference>
<dbReference type="AlphaFoldDB" id="A0A1M5V1Z9"/>
<dbReference type="InterPro" id="IPR008979">
    <property type="entry name" value="Galactose-bd-like_sf"/>
</dbReference>
<evidence type="ECO:0000313" key="2">
    <source>
        <dbReference type="Proteomes" id="UP000184241"/>
    </source>
</evidence>
<accession>A0A1M5V1Z9</accession>
<dbReference type="SUPFAM" id="SSF49785">
    <property type="entry name" value="Galactose-binding domain-like"/>
    <property type="match status" value="1"/>
</dbReference>
<protein>
    <submittedName>
        <fullName evidence="1">Carbohydrate binding domain-containing protein</fullName>
    </submittedName>
</protein>
<reference evidence="1 2" key="1">
    <citation type="submission" date="2016-11" db="EMBL/GenBank/DDBJ databases">
        <authorList>
            <person name="Jaros S."/>
            <person name="Januszkiewicz K."/>
            <person name="Wedrychowicz H."/>
        </authorList>
    </citation>
    <scope>NUCLEOTIDE SEQUENCE [LARGE SCALE GENOMIC DNA]</scope>
    <source>
        <strain evidence="1 2">DSM 6191</strain>
    </source>
</reference>
<feature type="non-terminal residue" evidence="1">
    <location>
        <position position="1"/>
    </location>
</feature>
<organism evidence="1 2">
    <name type="scientific">Clostridium intestinale DSM 6191</name>
    <dbReference type="NCBI Taxonomy" id="1121320"/>
    <lineage>
        <taxon>Bacteria</taxon>
        <taxon>Bacillati</taxon>
        <taxon>Bacillota</taxon>
        <taxon>Clostridia</taxon>
        <taxon>Eubacteriales</taxon>
        <taxon>Clostridiaceae</taxon>
        <taxon>Clostridium</taxon>
    </lineage>
</organism>
<gene>
    <name evidence="1" type="ORF">SAMN02745941_00731</name>
</gene>
<name>A0A1M5V1Z9_9CLOT</name>